<dbReference type="AlphaFoldDB" id="A0A7J9S2U7"/>
<evidence type="ECO:0000256" key="1">
    <source>
        <dbReference type="SAM" id="MobiDB-lite"/>
    </source>
</evidence>
<name>A0A7J9S2U7_METMI</name>
<proteinExistence type="predicted"/>
<accession>A0A7J9S2U7</accession>
<evidence type="ECO:0000313" key="3">
    <source>
        <dbReference type="Proteomes" id="UP000584706"/>
    </source>
</evidence>
<dbReference type="Proteomes" id="UP000584706">
    <property type="component" value="Unassembled WGS sequence"/>
</dbReference>
<gene>
    <name evidence="2" type="ORF">HNP97_001368</name>
</gene>
<sequence>MSMECHYCDSPTAKVSEPSSKSKNGLLNGSLGWNSTKISSSMGNAETYTYIQSKLKIDCGMCDKCYFLEADLKMNSSHGKYVMAFTKAALEDTPEDRLKNLAPELSAYKINFKDIILGAYAITIPVSLKNDLYRFLSKKVKTIKGFPLNIFFMVNGVKYYLLVHKNIKSGKLIATHVERVHGFLNDIQH</sequence>
<dbReference type="RefSeq" id="WP_183546901.1">
    <property type="nucleotide sequence ID" value="NZ_JACHIQ010000002.1"/>
</dbReference>
<comment type="caution">
    <text evidence="2">The sequence shown here is derived from an EMBL/GenBank/DDBJ whole genome shotgun (WGS) entry which is preliminary data.</text>
</comment>
<evidence type="ECO:0000313" key="2">
    <source>
        <dbReference type="EMBL" id="MBB6067858.1"/>
    </source>
</evidence>
<protein>
    <submittedName>
        <fullName evidence="2">Uncharacterized protein</fullName>
    </submittedName>
</protein>
<reference evidence="2 3" key="1">
    <citation type="submission" date="2020-08" db="EMBL/GenBank/DDBJ databases">
        <title>Genomic Encyclopedia of Type Strains, Phase IV (KMG-V): Genome sequencing to study the core and pangenomes of soil and plant-associated prokaryotes.</title>
        <authorList>
            <person name="Whitman W."/>
        </authorList>
    </citation>
    <scope>NUCLEOTIDE SEQUENCE [LARGE SCALE GENOMIC DNA]</scope>
    <source>
        <strain evidence="2 3">DSM 7078</strain>
    </source>
</reference>
<dbReference type="EMBL" id="JACHIQ010000002">
    <property type="protein sequence ID" value="MBB6067858.1"/>
    <property type="molecule type" value="Genomic_DNA"/>
</dbReference>
<organism evidence="2 3">
    <name type="scientific">Methanococcus maripaludis</name>
    <name type="common">Methanococcus deltae</name>
    <dbReference type="NCBI Taxonomy" id="39152"/>
    <lineage>
        <taxon>Archaea</taxon>
        <taxon>Methanobacteriati</taxon>
        <taxon>Methanobacteriota</taxon>
        <taxon>Methanomada group</taxon>
        <taxon>Methanococci</taxon>
        <taxon>Methanococcales</taxon>
        <taxon>Methanococcaceae</taxon>
        <taxon>Methanococcus</taxon>
    </lineage>
</organism>
<feature type="region of interest" description="Disordered" evidence="1">
    <location>
        <begin position="1"/>
        <end position="23"/>
    </location>
</feature>